<dbReference type="EMBL" id="SODO01000001">
    <property type="protein sequence ID" value="TDW62317.1"/>
    <property type="molecule type" value="Genomic_DNA"/>
</dbReference>
<reference evidence="7 9" key="1">
    <citation type="submission" date="2017-08" db="EMBL/GenBank/DDBJ databases">
        <title>Draft Genome Sequence of the Marine Bacterium Oceanimonas baumannii ATCC 700832.</title>
        <authorList>
            <person name="Mcclelland W.D."/>
            <person name="Brennan M.A."/>
            <person name="Trachtenberg A.M."/>
            <person name="Maclea K.S."/>
        </authorList>
    </citation>
    <scope>NUCLEOTIDE SEQUENCE [LARGE SCALE GENOMIC DNA]</scope>
    <source>
        <strain evidence="7 9">ATCC 700832</strain>
    </source>
</reference>
<proteinExistence type="inferred from homology"/>
<organism evidence="7 9">
    <name type="scientific">Oceanimonas baumannii</name>
    <dbReference type="NCBI Taxonomy" id="129578"/>
    <lineage>
        <taxon>Bacteria</taxon>
        <taxon>Pseudomonadati</taxon>
        <taxon>Pseudomonadota</taxon>
        <taxon>Gammaproteobacteria</taxon>
        <taxon>Aeromonadales</taxon>
        <taxon>Aeromonadaceae</taxon>
        <taxon>Oceanimonas</taxon>
    </lineage>
</organism>
<dbReference type="OrthoDB" id="9801520at2"/>
<dbReference type="AlphaFoldDB" id="A0A235CN95"/>
<sequence>MADVHSPEVRSKNMRAIRGRDTKPELIIRKGLHHLGFRYRISPPELPGKPDLYFPKFRAVIFVHGCFWHAHGCYMFHLPATRKEFWKNKLNKNIQRDEKVTQSLLYKGIRVLVVWECAIKGRKKIKKDLLLDCIARWVRSGGIHSVADINGVRDVRETEGRVHNCCGKISDEC</sequence>
<dbReference type="EMBL" id="NQJF01000001">
    <property type="protein sequence ID" value="OYD26041.1"/>
    <property type="molecule type" value="Genomic_DNA"/>
</dbReference>
<dbReference type="RefSeq" id="WP_094276483.1">
    <property type="nucleotide sequence ID" value="NZ_NQJF01000001.1"/>
</dbReference>
<dbReference type="Proteomes" id="UP000295058">
    <property type="component" value="Unassembled WGS sequence"/>
</dbReference>
<dbReference type="Gene3D" id="3.40.960.10">
    <property type="entry name" value="VSR Endonuclease"/>
    <property type="match status" value="1"/>
</dbReference>
<evidence type="ECO:0000313" key="10">
    <source>
        <dbReference type="Proteomes" id="UP000295058"/>
    </source>
</evidence>
<dbReference type="InterPro" id="IPR011335">
    <property type="entry name" value="Restrct_endonuc-II-like"/>
</dbReference>
<dbReference type="CDD" id="cd00221">
    <property type="entry name" value="Vsr"/>
    <property type="match status" value="1"/>
</dbReference>
<evidence type="ECO:0000256" key="5">
    <source>
        <dbReference type="ARBA" id="ARBA00023204"/>
    </source>
</evidence>
<keyword evidence="5" id="KW-0234">DNA repair</keyword>
<dbReference type="NCBIfam" id="TIGR00632">
    <property type="entry name" value="vsr"/>
    <property type="match status" value="1"/>
</dbReference>
<comment type="similarity">
    <text evidence="6">Belongs to the Vsr family.</text>
</comment>
<comment type="caution">
    <text evidence="7">The sequence shown here is derived from an EMBL/GenBank/DDBJ whole genome shotgun (WGS) entry which is preliminary data.</text>
</comment>
<name>A0A235CN95_9GAMM</name>
<keyword evidence="4" id="KW-0378">Hydrolase</keyword>
<dbReference type="GO" id="GO:0006298">
    <property type="term" value="P:mismatch repair"/>
    <property type="evidence" value="ECO:0007669"/>
    <property type="project" value="InterPro"/>
</dbReference>
<evidence type="ECO:0000313" key="7">
    <source>
        <dbReference type="EMBL" id="OYD26041.1"/>
    </source>
</evidence>
<dbReference type="Proteomes" id="UP000243640">
    <property type="component" value="Unassembled WGS sequence"/>
</dbReference>
<keyword evidence="10" id="KW-1185">Reference proteome</keyword>
<evidence type="ECO:0000256" key="3">
    <source>
        <dbReference type="ARBA" id="ARBA00022763"/>
    </source>
</evidence>
<dbReference type="SUPFAM" id="SSF52980">
    <property type="entry name" value="Restriction endonuclease-like"/>
    <property type="match status" value="1"/>
</dbReference>
<keyword evidence="1" id="KW-0540">Nuclease</keyword>
<evidence type="ECO:0000256" key="2">
    <source>
        <dbReference type="ARBA" id="ARBA00022759"/>
    </source>
</evidence>
<keyword evidence="3" id="KW-0227">DNA damage</keyword>
<evidence type="ECO:0000313" key="8">
    <source>
        <dbReference type="EMBL" id="TDW62317.1"/>
    </source>
</evidence>
<evidence type="ECO:0000313" key="9">
    <source>
        <dbReference type="Proteomes" id="UP000243640"/>
    </source>
</evidence>
<dbReference type="GO" id="GO:0004519">
    <property type="term" value="F:endonuclease activity"/>
    <property type="evidence" value="ECO:0007669"/>
    <property type="project" value="UniProtKB-KW"/>
</dbReference>
<keyword evidence="2 8" id="KW-0255">Endonuclease</keyword>
<accession>A0A235CN95</accession>
<dbReference type="Pfam" id="PF03852">
    <property type="entry name" value="Vsr"/>
    <property type="match status" value="1"/>
</dbReference>
<evidence type="ECO:0000256" key="6">
    <source>
        <dbReference type="ARBA" id="ARBA00029466"/>
    </source>
</evidence>
<reference evidence="8 10" key="2">
    <citation type="submission" date="2019-03" db="EMBL/GenBank/DDBJ databases">
        <title>Genomic Encyclopedia of Archaeal and Bacterial Type Strains, Phase II (KMG-II): from individual species to whole genera.</title>
        <authorList>
            <person name="Goeker M."/>
        </authorList>
    </citation>
    <scope>NUCLEOTIDE SEQUENCE [LARGE SCALE GENOMIC DNA]</scope>
    <source>
        <strain evidence="8 10">DSM 15594</strain>
    </source>
</reference>
<evidence type="ECO:0000256" key="1">
    <source>
        <dbReference type="ARBA" id="ARBA00022722"/>
    </source>
</evidence>
<gene>
    <name evidence="7" type="ORF">B6S09_00165</name>
    <name evidence="8" type="ORF">LY04_00379</name>
</gene>
<dbReference type="InterPro" id="IPR004603">
    <property type="entry name" value="DNA_mismatch_endonuc_vsr"/>
</dbReference>
<evidence type="ECO:0000256" key="4">
    <source>
        <dbReference type="ARBA" id="ARBA00022801"/>
    </source>
</evidence>
<dbReference type="GO" id="GO:0016787">
    <property type="term" value="F:hydrolase activity"/>
    <property type="evidence" value="ECO:0007669"/>
    <property type="project" value="UniProtKB-KW"/>
</dbReference>
<dbReference type="REBASE" id="230922">
    <property type="entry name" value="V.Oba700832ORF170P"/>
</dbReference>
<protein>
    <submittedName>
        <fullName evidence="8">T/G mismatch-specific endonuclease</fullName>
    </submittedName>
</protein>